<comment type="caution">
    <text evidence="13">The sequence shown here is derived from an EMBL/GenBank/DDBJ whole genome shotgun (WGS) entry which is preliminary data.</text>
</comment>
<evidence type="ECO:0000256" key="10">
    <source>
        <dbReference type="ARBA" id="ARBA00023180"/>
    </source>
</evidence>
<dbReference type="Pfam" id="PF08030">
    <property type="entry name" value="NAD_binding_6"/>
    <property type="match status" value="1"/>
</dbReference>
<dbReference type="GO" id="GO:0000293">
    <property type="term" value="F:ferric-chelate reductase activity"/>
    <property type="evidence" value="ECO:0007669"/>
    <property type="project" value="UniProtKB-ARBA"/>
</dbReference>
<dbReference type="GO" id="GO:0015677">
    <property type="term" value="P:copper ion import"/>
    <property type="evidence" value="ECO:0007669"/>
    <property type="project" value="TreeGrafter"/>
</dbReference>
<dbReference type="GeneID" id="31001133"/>
<evidence type="ECO:0000256" key="1">
    <source>
        <dbReference type="ARBA" id="ARBA00004141"/>
    </source>
</evidence>
<evidence type="ECO:0000313" key="14">
    <source>
        <dbReference type="Proteomes" id="UP000214365"/>
    </source>
</evidence>
<evidence type="ECO:0000259" key="12">
    <source>
        <dbReference type="PROSITE" id="PS51384"/>
    </source>
</evidence>
<feature type="domain" description="FAD-binding FR-type" evidence="12">
    <location>
        <begin position="308"/>
        <end position="438"/>
    </location>
</feature>
<comment type="subcellular location">
    <subcellularLocation>
        <location evidence="1">Membrane</location>
        <topology evidence="1">Multi-pass membrane protein</topology>
    </subcellularLocation>
</comment>
<feature type="transmembrane region" description="Helical" evidence="11">
    <location>
        <begin position="168"/>
        <end position="192"/>
    </location>
</feature>
<dbReference type="InterPro" id="IPR013130">
    <property type="entry name" value="Fe3_Rdtase_TM_dom"/>
</dbReference>
<evidence type="ECO:0000256" key="2">
    <source>
        <dbReference type="ARBA" id="ARBA00006278"/>
    </source>
</evidence>
<feature type="transmembrane region" description="Helical" evidence="11">
    <location>
        <begin position="299"/>
        <end position="320"/>
    </location>
</feature>
<dbReference type="Pfam" id="PF01794">
    <property type="entry name" value="Ferric_reduct"/>
    <property type="match status" value="1"/>
</dbReference>
<proteinExistence type="inferred from homology"/>
<sequence>MDMSSGSSSASPGGGWLSASGVDFSNKTQAAAFLHDLKHQMFLPIQGAAYARYFWYGIIVVVVVTAIFNRLWELILRNRIRANAAKQIHPAKPKILFMKALSTVTAIIREASYLQFTPARRSSCVMFPSVGSIYIILAYFGFIVGLTFTNNNIPEAGHWQSLGVRAGWIGAAQVPLLVLLAGKFNIIGFICNSSYERLNIYHRWVARGLLLLSTFHFAFQNHGWDIFHISDLEWTTDTCPIYGISAYAFILWMNLTTFAPIRYFSYRFFVIQHMLTYFGFIIALSFHLDTSPGPQSQNYVYATVAIFLITNIARIVRYIYYNIRPGRASLESLEGDATRIRISSRLIKTWTPGRHVLVAIPGIELYFSIPATIISTPTSHNGDIVLLMKPHKRFTKRLFSAAGSSPPSSEFSTDYSNSPPVKSYVTLIDGPYGGSHSDFACFDTLILIAGSTGVTFALSNLLAIAHLAATEKIPLRIVRFIWVVKKHNWISWVSEELKTSFNLLHDAGIEVCIEVYATCDDSLADPADSNGCQCDDNCNCCKPSQSENTHYLPSSEKSAIPENISTLNGAPKAHVTSCPDLRKGRPAFGEIMREAVVHAGGEVAVAACGPLGLLVSVRSAVVITSDDLAVHKGTGYQGIYLHVESFK</sequence>
<dbReference type="InterPro" id="IPR039261">
    <property type="entry name" value="FNR_nucleotide-bd"/>
</dbReference>
<dbReference type="Proteomes" id="UP000214365">
    <property type="component" value="Unassembled WGS sequence"/>
</dbReference>
<feature type="transmembrane region" description="Helical" evidence="11">
    <location>
        <begin position="125"/>
        <end position="148"/>
    </location>
</feature>
<dbReference type="GO" id="GO:0006826">
    <property type="term" value="P:iron ion transport"/>
    <property type="evidence" value="ECO:0007669"/>
    <property type="project" value="TreeGrafter"/>
</dbReference>
<dbReference type="AlphaFoldDB" id="A0A1Q5QB65"/>
<feature type="transmembrane region" description="Helical" evidence="11">
    <location>
        <begin position="204"/>
        <end position="221"/>
    </location>
</feature>
<dbReference type="EMBL" id="LFMY01000002">
    <property type="protein sequence ID" value="OKL63183.1"/>
    <property type="molecule type" value="Genomic_DNA"/>
</dbReference>
<dbReference type="InterPro" id="IPR017927">
    <property type="entry name" value="FAD-bd_FR_type"/>
</dbReference>
<dbReference type="GO" id="GO:0005886">
    <property type="term" value="C:plasma membrane"/>
    <property type="evidence" value="ECO:0007669"/>
    <property type="project" value="TreeGrafter"/>
</dbReference>
<keyword evidence="3" id="KW-0813">Transport</keyword>
<dbReference type="SFLD" id="SFLDS00052">
    <property type="entry name" value="Ferric_Reductase_Domain"/>
    <property type="match status" value="1"/>
</dbReference>
<keyword evidence="14" id="KW-1185">Reference proteome</keyword>
<evidence type="ECO:0000256" key="5">
    <source>
        <dbReference type="ARBA" id="ARBA00022982"/>
    </source>
</evidence>
<evidence type="ECO:0000256" key="9">
    <source>
        <dbReference type="ARBA" id="ARBA00023136"/>
    </source>
</evidence>
<accession>A0A1Q5QB65</accession>
<keyword evidence="5" id="KW-0249">Electron transport</keyword>
<dbReference type="Pfam" id="PF08022">
    <property type="entry name" value="FAD_binding_8"/>
    <property type="match status" value="1"/>
</dbReference>
<dbReference type="PANTHER" id="PTHR32361">
    <property type="entry name" value="FERRIC/CUPRIC REDUCTASE TRANSMEMBRANE COMPONENT"/>
    <property type="match status" value="1"/>
</dbReference>
<protein>
    <recommendedName>
        <fullName evidence="12">FAD-binding FR-type domain-containing protein</fullName>
    </recommendedName>
</protein>
<dbReference type="PANTHER" id="PTHR32361:SF9">
    <property type="entry name" value="FERRIC REDUCTASE TRANSMEMBRANE COMPONENT 3-RELATED"/>
    <property type="match status" value="1"/>
</dbReference>
<dbReference type="InterPro" id="IPR013112">
    <property type="entry name" value="FAD-bd_8"/>
</dbReference>
<dbReference type="STRING" id="1441469.A0A1Q5QB65"/>
<evidence type="ECO:0000256" key="7">
    <source>
        <dbReference type="ARBA" id="ARBA00023002"/>
    </source>
</evidence>
<keyword evidence="8" id="KW-0406">Ion transport</keyword>
<keyword evidence="4 11" id="KW-0812">Transmembrane</keyword>
<feature type="transmembrane region" description="Helical" evidence="11">
    <location>
        <begin position="53"/>
        <end position="72"/>
    </location>
</feature>
<keyword evidence="9 11" id="KW-0472">Membrane</keyword>
<gene>
    <name evidence="13" type="ORF">UA08_01378</name>
</gene>
<dbReference type="InterPro" id="IPR013121">
    <property type="entry name" value="Fe_red_NAD-bd_6"/>
</dbReference>
<evidence type="ECO:0000256" key="4">
    <source>
        <dbReference type="ARBA" id="ARBA00022692"/>
    </source>
</evidence>
<keyword evidence="10" id="KW-0325">Glycoprotein</keyword>
<evidence type="ECO:0000256" key="11">
    <source>
        <dbReference type="SAM" id="Phobius"/>
    </source>
</evidence>
<dbReference type="InterPro" id="IPR051410">
    <property type="entry name" value="Ferric/Cupric_Reductase"/>
</dbReference>
<evidence type="ECO:0000256" key="3">
    <source>
        <dbReference type="ARBA" id="ARBA00022448"/>
    </source>
</evidence>
<dbReference type="Gene3D" id="3.40.50.80">
    <property type="entry name" value="Nucleotide-binding domain of ferredoxin-NADP reductase (FNR) module"/>
    <property type="match status" value="1"/>
</dbReference>
<dbReference type="CDD" id="cd06186">
    <property type="entry name" value="NOX_Duox_like_FAD_NADP"/>
    <property type="match status" value="1"/>
</dbReference>
<dbReference type="RefSeq" id="XP_020123304.1">
    <property type="nucleotide sequence ID" value="XM_020261035.1"/>
</dbReference>
<keyword evidence="6 11" id="KW-1133">Transmembrane helix</keyword>
<name>A0A1Q5QB65_TALAT</name>
<dbReference type="PROSITE" id="PS51384">
    <property type="entry name" value="FAD_FR"/>
    <property type="match status" value="1"/>
</dbReference>
<evidence type="ECO:0000256" key="8">
    <source>
        <dbReference type="ARBA" id="ARBA00023065"/>
    </source>
</evidence>
<organism evidence="13 14">
    <name type="scientific">Talaromyces atroroseus</name>
    <dbReference type="NCBI Taxonomy" id="1441469"/>
    <lineage>
        <taxon>Eukaryota</taxon>
        <taxon>Fungi</taxon>
        <taxon>Dikarya</taxon>
        <taxon>Ascomycota</taxon>
        <taxon>Pezizomycotina</taxon>
        <taxon>Eurotiomycetes</taxon>
        <taxon>Eurotiomycetidae</taxon>
        <taxon>Eurotiales</taxon>
        <taxon>Trichocomaceae</taxon>
        <taxon>Talaromyces</taxon>
        <taxon>Talaromyces sect. Trachyspermi</taxon>
    </lineage>
</organism>
<reference evidence="13 14" key="1">
    <citation type="submission" date="2015-06" db="EMBL/GenBank/DDBJ databases">
        <title>Talaromyces atroroseus IBT 11181 draft genome.</title>
        <authorList>
            <person name="Rasmussen K.B."/>
            <person name="Rasmussen S."/>
            <person name="Petersen B."/>
            <person name="Sicheritz-Ponten T."/>
            <person name="Mortensen U.H."/>
            <person name="Thrane U."/>
        </authorList>
    </citation>
    <scope>NUCLEOTIDE SEQUENCE [LARGE SCALE GENOMIC DNA]</scope>
    <source>
        <strain evidence="13 14">IBT 11181</strain>
    </source>
</reference>
<keyword evidence="7" id="KW-0560">Oxidoreductase</keyword>
<comment type="similarity">
    <text evidence="2">Belongs to the ferric reductase (FRE) family.</text>
</comment>
<evidence type="ECO:0000256" key="6">
    <source>
        <dbReference type="ARBA" id="ARBA00022989"/>
    </source>
</evidence>
<evidence type="ECO:0000313" key="13">
    <source>
        <dbReference type="EMBL" id="OKL63183.1"/>
    </source>
</evidence>
<dbReference type="OrthoDB" id="3944240at2759"/>
<dbReference type="GO" id="GO:0006879">
    <property type="term" value="P:intracellular iron ion homeostasis"/>
    <property type="evidence" value="ECO:0007669"/>
    <property type="project" value="TreeGrafter"/>
</dbReference>
<dbReference type="SFLD" id="SFLDG01168">
    <property type="entry name" value="Ferric_reductase_subgroup_(FRE"/>
    <property type="match status" value="1"/>
</dbReference>
<feature type="transmembrane region" description="Helical" evidence="11">
    <location>
        <begin position="268"/>
        <end position="287"/>
    </location>
</feature>
<feature type="transmembrane region" description="Helical" evidence="11">
    <location>
        <begin position="241"/>
        <end position="261"/>
    </location>
</feature>